<keyword evidence="3" id="KW-1185">Reference proteome</keyword>
<dbReference type="AlphaFoldDB" id="A0A1H4UB65"/>
<sequence length="89" mass="9338">MSGQDGYIAFFGLPADRSDVGIVGPWRSYYAEPVFLVRGDDDGSLAYRNLIVVVPGADQPDPDAVPPTAKPPGRRGRCAGSARTCPAGC</sequence>
<accession>A0A1H4UB65</accession>
<protein>
    <submittedName>
        <fullName evidence="2">Uncharacterized protein</fullName>
    </submittedName>
</protein>
<dbReference type="Proteomes" id="UP000199622">
    <property type="component" value="Unassembled WGS sequence"/>
</dbReference>
<evidence type="ECO:0000313" key="3">
    <source>
        <dbReference type="Proteomes" id="UP000199622"/>
    </source>
</evidence>
<dbReference type="RefSeq" id="WP_091310639.1">
    <property type="nucleotide sequence ID" value="NZ_FNSO01000004.1"/>
</dbReference>
<evidence type="ECO:0000313" key="2">
    <source>
        <dbReference type="EMBL" id="SEC66009.1"/>
    </source>
</evidence>
<gene>
    <name evidence="2" type="ORF">SAMN04489727_4580</name>
</gene>
<proteinExistence type="predicted"/>
<dbReference type="EMBL" id="FNSO01000004">
    <property type="protein sequence ID" value="SEC66009.1"/>
    <property type="molecule type" value="Genomic_DNA"/>
</dbReference>
<reference evidence="3" key="1">
    <citation type="submission" date="2016-10" db="EMBL/GenBank/DDBJ databases">
        <authorList>
            <person name="Varghese N."/>
            <person name="Submissions S."/>
        </authorList>
    </citation>
    <scope>NUCLEOTIDE SEQUENCE [LARGE SCALE GENOMIC DNA]</scope>
    <source>
        <strain evidence="3">DSM 44544</strain>
    </source>
</reference>
<evidence type="ECO:0000256" key="1">
    <source>
        <dbReference type="SAM" id="MobiDB-lite"/>
    </source>
</evidence>
<feature type="region of interest" description="Disordered" evidence="1">
    <location>
        <begin position="58"/>
        <end position="89"/>
    </location>
</feature>
<organism evidence="2 3">
    <name type="scientific">Amycolatopsis tolypomycina</name>
    <dbReference type="NCBI Taxonomy" id="208445"/>
    <lineage>
        <taxon>Bacteria</taxon>
        <taxon>Bacillati</taxon>
        <taxon>Actinomycetota</taxon>
        <taxon>Actinomycetes</taxon>
        <taxon>Pseudonocardiales</taxon>
        <taxon>Pseudonocardiaceae</taxon>
        <taxon>Amycolatopsis</taxon>
    </lineage>
</organism>
<name>A0A1H4UB65_9PSEU</name>